<dbReference type="EMBL" id="VSSQ01020465">
    <property type="protein sequence ID" value="MPM65340.1"/>
    <property type="molecule type" value="Genomic_DNA"/>
</dbReference>
<protein>
    <submittedName>
        <fullName evidence="1">Uncharacterized protein</fullName>
    </submittedName>
</protein>
<reference evidence="1" key="1">
    <citation type="submission" date="2019-08" db="EMBL/GenBank/DDBJ databases">
        <authorList>
            <person name="Kucharzyk K."/>
            <person name="Murdoch R.W."/>
            <person name="Higgins S."/>
            <person name="Loffler F."/>
        </authorList>
    </citation>
    <scope>NUCLEOTIDE SEQUENCE</scope>
</reference>
<organism evidence="1">
    <name type="scientific">bioreactor metagenome</name>
    <dbReference type="NCBI Taxonomy" id="1076179"/>
    <lineage>
        <taxon>unclassified sequences</taxon>
        <taxon>metagenomes</taxon>
        <taxon>ecological metagenomes</taxon>
    </lineage>
</organism>
<name>A0A645BIP6_9ZZZZ</name>
<gene>
    <name evidence="1" type="ORF">SDC9_112235</name>
</gene>
<evidence type="ECO:0000313" key="1">
    <source>
        <dbReference type="EMBL" id="MPM65340.1"/>
    </source>
</evidence>
<proteinExistence type="predicted"/>
<accession>A0A645BIP6</accession>
<comment type="caution">
    <text evidence="1">The sequence shown here is derived from an EMBL/GenBank/DDBJ whole genome shotgun (WGS) entry which is preliminary data.</text>
</comment>
<dbReference type="AlphaFoldDB" id="A0A645BIP6"/>
<sequence length="56" mass="6496">MSLPERKGTRADSSSDNDLHTIIAFLNFCKPTKKLELCTKLEKQPISFNEIYPRNR</sequence>